<dbReference type="PANTHER" id="PTHR30093:SF2">
    <property type="entry name" value="TYPE II SECRETION SYSTEM PROTEIN H"/>
    <property type="match status" value="1"/>
</dbReference>
<dbReference type="Pfam" id="PF07596">
    <property type="entry name" value="SBP_bac_10"/>
    <property type="match status" value="1"/>
</dbReference>
<evidence type="ECO:0000313" key="4">
    <source>
        <dbReference type="Proteomes" id="UP000464378"/>
    </source>
</evidence>
<name>A0A6C2YXA4_9BACT</name>
<evidence type="ECO:0000256" key="1">
    <source>
        <dbReference type="SAM" id="Phobius"/>
    </source>
</evidence>
<keyword evidence="1" id="KW-0472">Membrane</keyword>
<reference evidence="3" key="1">
    <citation type="submission" date="2019-04" db="EMBL/GenBank/DDBJ databases">
        <authorList>
            <consortium name="Science for Life Laboratories"/>
        </authorList>
    </citation>
    <scope>NUCLEOTIDE SEQUENCE</scope>
    <source>
        <strain evidence="3">MBLW1</strain>
    </source>
</reference>
<dbReference type="InParanoid" id="A0A6C2YXA4"/>
<dbReference type="InterPro" id="IPR012902">
    <property type="entry name" value="N_methyl_site"/>
</dbReference>
<feature type="transmembrane region" description="Helical" evidence="1">
    <location>
        <begin position="12"/>
        <end position="32"/>
    </location>
</feature>
<keyword evidence="1" id="KW-1133">Transmembrane helix</keyword>
<organism evidence="3">
    <name type="scientific">Tuwongella immobilis</name>
    <dbReference type="NCBI Taxonomy" id="692036"/>
    <lineage>
        <taxon>Bacteria</taxon>
        <taxon>Pseudomonadati</taxon>
        <taxon>Planctomycetota</taxon>
        <taxon>Planctomycetia</taxon>
        <taxon>Gemmatales</taxon>
        <taxon>Gemmataceae</taxon>
        <taxon>Tuwongella</taxon>
    </lineage>
</organism>
<dbReference type="EMBL" id="LR586016">
    <property type="protein sequence ID" value="VIP05452.1"/>
    <property type="molecule type" value="Genomic_DNA"/>
</dbReference>
<protein>
    <recommendedName>
        <fullName evidence="2">DUF1559 domain-containing protein</fullName>
    </recommendedName>
</protein>
<dbReference type="PROSITE" id="PS00409">
    <property type="entry name" value="PROKAR_NTER_METHYL"/>
    <property type="match status" value="1"/>
</dbReference>
<dbReference type="Gene3D" id="3.30.700.10">
    <property type="entry name" value="Glycoprotein, Type 4 Pilin"/>
    <property type="match status" value="1"/>
</dbReference>
<dbReference type="PANTHER" id="PTHR30093">
    <property type="entry name" value="GENERAL SECRETION PATHWAY PROTEIN G"/>
    <property type="match status" value="1"/>
</dbReference>
<dbReference type="Proteomes" id="UP000464378">
    <property type="component" value="Chromosome"/>
</dbReference>
<accession>A0A6C2YXA4</accession>
<feature type="domain" description="DUF1559" evidence="2">
    <location>
        <begin position="33"/>
        <end position="297"/>
    </location>
</feature>
<dbReference type="Pfam" id="PF07963">
    <property type="entry name" value="N_methyl"/>
    <property type="match status" value="1"/>
</dbReference>
<gene>
    <name evidence="3" type="ORF">GMBLW1_37410</name>
</gene>
<dbReference type="KEGG" id="tim:GMBLW1_37410"/>
<dbReference type="SUPFAM" id="SSF54523">
    <property type="entry name" value="Pili subunits"/>
    <property type="match status" value="1"/>
</dbReference>
<keyword evidence="4" id="KW-1185">Reference proteome</keyword>
<evidence type="ECO:0000313" key="3">
    <source>
        <dbReference type="EMBL" id="VIP05452.1"/>
    </source>
</evidence>
<dbReference type="InterPro" id="IPR045584">
    <property type="entry name" value="Pilin-like"/>
</dbReference>
<sequence length="322" mass="34405">MQATRRTGFTLIELLVVIAIIAILIGLLLPAVQKVREAAARMQSQNHLKQIGLAAANFESAQGHFPNGGGYPNPIATQTTPNIFTVIPGFGNFRPYWGDPSFAPKFQLGSAFYSLLPYMEQESLFRNPLLCYSTPVKAYYMPLRRSGQAQTVPATDPVYPGWSYGDAGLGASARTDYAANDQVIFTTYGSNWGRVSTFASISDGTSNTVLFGEKAMAARAVAAGSWYWDEPYILGGTGGTGRCGDELYSDTQLNTFPDRATGAGWTVGSESCGGGNWGTPASSGPQFVMGDGSVRTIRFGTTAPIVRLFMRPADGQVIPGDS</sequence>
<dbReference type="InterPro" id="IPR011453">
    <property type="entry name" value="DUF1559"/>
</dbReference>
<dbReference type="EMBL" id="LR593887">
    <property type="protein sequence ID" value="VTS08260.1"/>
    <property type="molecule type" value="Genomic_DNA"/>
</dbReference>
<keyword evidence="1" id="KW-0812">Transmembrane</keyword>
<dbReference type="NCBIfam" id="TIGR02532">
    <property type="entry name" value="IV_pilin_GFxxxE"/>
    <property type="match status" value="1"/>
</dbReference>
<dbReference type="AlphaFoldDB" id="A0A6C2YXA4"/>
<evidence type="ECO:0000259" key="2">
    <source>
        <dbReference type="Pfam" id="PF07596"/>
    </source>
</evidence>
<proteinExistence type="predicted"/>